<comment type="pathway">
    <text evidence="2 19">Protein modification; protein ubiquitination.</text>
</comment>
<evidence type="ECO:0000256" key="5">
    <source>
        <dbReference type="ARBA" id="ARBA00022679"/>
    </source>
</evidence>
<dbReference type="GO" id="GO:0016567">
    <property type="term" value="P:protein ubiquitination"/>
    <property type="evidence" value="ECO:0007669"/>
    <property type="project" value="UniProtKB-UniRule"/>
</dbReference>
<dbReference type="InterPro" id="IPR019787">
    <property type="entry name" value="Znf_PHD-finger"/>
</dbReference>
<dbReference type="FunFam" id="2.30.280.10:FF:000001">
    <property type="entry name" value="E3 ubiquitin-protein ligase UHRF1 isoform 1"/>
    <property type="match status" value="1"/>
</dbReference>
<feature type="domain" description="PHD-type" evidence="21">
    <location>
        <begin position="313"/>
        <end position="369"/>
    </location>
</feature>
<evidence type="ECO:0000256" key="12">
    <source>
        <dbReference type="ARBA" id="ARBA00023015"/>
    </source>
</evidence>
<keyword evidence="11" id="KW-0156">Chromatin regulator</keyword>
<keyword evidence="4" id="KW-0597">Phosphoprotein</keyword>
<keyword evidence="26" id="KW-1185">Reference proteome</keyword>
<accession>A0A671UFC5</accession>
<evidence type="ECO:0000256" key="15">
    <source>
        <dbReference type="ARBA" id="ARBA00023242"/>
    </source>
</evidence>
<dbReference type="InterPro" id="IPR047406">
    <property type="entry name" value="Ubl_UHRF1"/>
</dbReference>
<keyword evidence="15 18" id="KW-0539">Nucleus</keyword>
<dbReference type="InterPro" id="IPR036987">
    <property type="entry name" value="SRA-YDG_sf"/>
</dbReference>
<dbReference type="AlphaFoldDB" id="A0A671UFC5"/>
<dbReference type="InterPro" id="IPR003105">
    <property type="entry name" value="SRA_YDG"/>
</dbReference>
<dbReference type="PANTHER" id="PTHR14140:SF2">
    <property type="entry name" value="E3 UBIQUITIN-PROTEIN LIGASE UHRF1"/>
    <property type="match status" value="1"/>
</dbReference>
<evidence type="ECO:0000256" key="19">
    <source>
        <dbReference type="RuleBase" id="RU369101"/>
    </source>
</evidence>
<evidence type="ECO:0000256" key="18">
    <source>
        <dbReference type="PROSITE-ProRule" id="PRU00358"/>
    </source>
</evidence>
<evidence type="ECO:0000313" key="26">
    <source>
        <dbReference type="Proteomes" id="UP000472265"/>
    </source>
</evidence>
<dbReference type="PANTHER" id="PTHR14140">
    <property type="entry name" value="E3 UBIQUITIN-PROTEIN LIGASE UHRF-RELATED"/>
    <property type="match status" value="1"/>
</dbReference>
<dbReference type="InterPro" id="IPR029071">
    <property type="entry name" value="Ubiquitin-like_domsf"/>
</dbReference>
<dbReference type="InterPro" id="IPR001965">
    <property type="entry name" value="Znf_PHD"/>
</dbReference>
<dbReference type="InterPro" id="IPR045134">
    <property type="entry name" value="UHRF1/2-like"/>
</dbReference>
<evidence type="ECO:0000256" key="6">
    <source>
        <dbReference type="ARBA" id="ARBA00022723"/>
    </source>
</evidence>
<evidence type="ECO:0000256" key="10">
    <source>
        <dbReference type="ARBA" id="ARBA00022833"/>
    </source>
</evidence>
<dbReference type="Gene3D" id="2.30.30.140">
    <property type="match status" value="1"/>
</dbReference>
<dbReference type="CDD" id="cd16769">
    <property type="entry name" value="RING-HC_UHRF1"/>
    <property type="match status" value="1"/>
</dbReference>
<dbReference type="Pfam" id="PF00628">
    <property type="entry name" value="PHD"/>
    <property type="match status" value="1"/>
</dbReference>
<reference evidence="25" key="2">
    <citation type="submission" date="2025-08" db="UniProtKB">
        <authorList>
            <consortium name="Ensembl"/>
        </authorList>
    </citation>
    <scope>IDENTIFICATION</scope>
</reference>
<dbReference type="EC" id="2.3.2.27" evidence="19"/>
<feature type="domain" description="YDG" evidence="24">
    <location>
        <begin position="422"/>
        <end position="585"/>
    </location>
</feature>
<keyword evidence="12" id="KW-0805">Transcription regulation</keyword>
<dbReference type="InterPro" id="IPR013083">
    <property type="entry name" value="Znf_RING/FYVE/PHD"/>
</dbReference>
<keyword evidence="10 19" id="KW-0862">Zinc</keyword>
<feature type="compositionally biased region" description="Polar residues" evidence="20">
    <location>
        <begin position="95"/>
        <end position="104"/>
    </location>
</feature>
<dbReference type="UniPathway" id="UPA00143"/>
<dbReference type="CDD" id="cd20457">
    <property type="entry name" value="Tudor_UHRF1_rpt2"/>
    <property type="match status" value="1"/>
</dbReference>
<proteinExistence type="predicted"/>
<reference evidence="25" key="1">
    <citation type="submission" date="2021-04" db="EMBL/GenBank/DDBJ databases">
        <authorList>
            <consortium name="Wellcome Sanger Institute Data Sharing"/>
        </authorList>
    </citation>
    <scope>NUCLEOTIDE SEQUENCE [LARGE SCALE GENOMIC DNA]</scope>
</reference>
<dbReference type="SMART" id="SM00213">
    <property type="entry name" value="UBQ"/>
    <property type="match status" value="1"/>
</dbReference>
<evidence type="ECO:0000256" key="16">
    <source>
        <dbReference type="ARBA" id="ARBA00023306"/>
    </source>
</evidence>
<dbReference type="InterPro" id="IPR021991">
    <property type="entry name" value="TTD_dom"/>
</dbReference>
<dbReference type="CDD" id="cd17122">
    <property type="entry name" value="Ubl_UHRF1"/>
    <property type="match status" value="1"/>
</dbReference>
<dbReference type="SMART" id="SM00184">
    <property type="entry name" value="RING"/>
    <property type="match status" value="1"/>
</dbReference>
<dbReference type="InterPro" id="IPR001841">
    <property type="entry name" value="Znf_RING"/>
</dbReference>
<evidence type="ECO:0000256" key="13">
    <source>
        <dbReference type="ARBA" id="ARBA00023125"/>
    </source>
</evidence>
<dbReference type="FunFam" id="2.30.30.140:FF:000068">
    <property type="entry name" value="E3 ubiquitin-protein ligase UHRF1 isoform 1"/>
    <property type="match status" value="1"/>
</dbReference>
<feature type="domain" description="RING-type" evidence="23">
    <location>
        <begin position="649"/>
        <end position="688"/>
    </location>
</feature>
<evidence type="ECO:0000256" key="17">
    <source>
        <dbReference type="PROSITE-ProRule" id="PRU00175"/>
    </source>
</evidence>
<evidence type="ECO:0000256" key="3">
    <source>
        <dbReference type="ARBA" id="ARBA00022491"/>
    </source>
</evidence>
<dbReference type="SUPFAM" id="SSF54236">
    <property type="entry name" value="Ubiquitin-like"/>
    <property type="match status" value="1"/>
</dbReference>
<dbReference type="PRINTS" id="PR00348">
    <property type="entry name" value="UBIQUITIN"/>
</dbReference>
<evidence type="ECO:0000256" key="7">
    <source>
        <dbReference type="ARBA" id="ARBA00022737"/>
    </source>
</evidence>
<comment type="function">
    <text evidence="19">Multi domain E3 ubiquitin ligase that also plays a role in DNA methylation and histone modifications.</text>
</comment>
<evidence type="ECO:0000259" key="21">
    <source>
        <dbReference type="PROSITE" id="PS50016"/>
    </source>
</evidence>
<evidence type="ECO:0000256" key="4">
    <source>
        <dbReference type="ARBA" id="ARBA00022553"/>
    </source>
</evidence>
<comment type="domain">
    <text evidence="19">The YDG domain mediates the interaction with histone H3.</text>
</comment>
<organism evidence="25 26">
    <name type="scientific">Sparus aurata</name>
    <name type="common">Gilthead sea bream</name>
    <dbReference type="NCBI Taxonomy" id="8175"/>
    <lineage>
        <taxon>Eukaryota</taxon>
        <taxon>Metazoa</taxon>
        <taxon>Chordata</taxon>
        <taxon>Craniata</taxon>
        <taxon>Vertebrata</taxon>
        <taxon>Euteleostomi</taxon>
        <taxon>Actinopterygii</taxon>
        <taxon>Neopterygii</taxon>
        <taxon>Teleostei</taxon>
        <taxon>Neoteleostei</taxon>
        <taxon>Acanthomorphata</taxon>
        <taxon>Eupercaria</taxon>
        <taxon>Spariformes</taxon>
        <taxon>Sparidae</taxon>
        <taxon>Sparus</taxon>
    </lineage>
</organism>
<dbReference type="Pfam" id="PF12148">
    <property type="entry name" value="TTD"/>
    <property type="match status" value="1"/>
</dbReference>
<dbReference type="FunFam" id="2.30.30.1150:FF:000001">
    <property type="entry name" value="E3 ubiquitin-protein ligase UHRF2 isoform X1"/>
    <property type="match status" value="1"/>
</dbReference>
<dbReference type="GO" id="GO:0003677">
    <property type="term" value="F:DNA binding"/>
    <property type="evidence" value="ECO:0007669"/>
    <property type="project" value="UniProtKB-KW"/>
</dbReference>
<evidence type="ECO:0000259" key="23">
    <source>
        <dbReference type="PROSITE" id="PS50089"/>
    </source>
</evidence>
<dbReference type="GeneTree" id="ENSGT00390000008296"/>
<feature type="compositionally biased region" description="Basic and acidic residues" evidence="20">
    <location>
        <begin position="105"/>
        <end position="115"/>
    </location>
</feature>
<keyword evidence="6 19" id="KW-0479">Metal-binding</keyword>
<evidence type="ECO:0000256" key="20">
    <source>
        <dbReference type="SAM" id="MobiDB-lite"/>
    </source>
</evidence>
<dbReference type="GO" id="GO:0005634">
    <property type="term" value="C:nucleus"/>
    <property type="evidence" value="ECO:0007669"/>
    <property type="project" value="UniProtKB-SubCell"/>
</dbReference>
<protein>
    <recommendedName>
        <fullName evidence="19">E3 ubiquitin-protein ligase UHRF</fullName>
        <ecNumber evidence="19">2.3.2.27</ecNumber>
    </recommendedName>
    <alternativeName>
        <fullName evidence="19">RING-type E3 ubiquitin transferase UHRF</fullName>
    </alternativeName>
    <alternativeName>
        <fullName evidence="19">Ubiquitin-like PHD and RING finger domain-containing protein</fullName>
    </alternativeName>
    <alternativeName>
        <fullName evidence="19">Ubiquitin-like-containing PHD and RING finger domains protein</fullName>
    </alternativeName>
</protein>
<dbReference type="GO" id="GO:0044027">
    <property type="term" value="P:negative regulation of gene expression via chromosomal CpG island methylation"/>
    <property type="evidence" value="ECO:0007669"/>
    <property type="project" value="TreeGrafter"/>
</dbReference>
<dbReference type="GO" id="GO:0042393">
    <property type="term" value="F:histone binding"/>
    <property type="evidence" value="ECO:0007669"/>
    <property type="project" value="UniProtKB-UniRule"/>
</dbReference>
<evidence type="ECO:0000256" key="8">
    <source>
        <dbReference type="ARBA" id="ARBA00022771"/>
    </source>
</evidence>
<dbReference type="PROSITE" id="PS50089">
    <property type="entry name" value="ZF_RING_2"/>
    <property type="match status" value="1"/>
</dbReference>
<comment type="subcellular location">
    <subcellularLocation>
        <location evidence="18 19">Nucleus</location>
    </subcellularLocation>
</comment>
<feature type="domain" description="Ubiquitin-like" evidence="22">
    <location>
        <begin position="1"/>
        <end position="78"/>
    </location>
</feature>
<reference evidence="25" key="3">
    <citation type="submission" date="2025-09" db="UniProtKB">
        <authorList>
            <consortium name="Ensembl"/>
        </authorList>
    </citation>
    <scope>IDENTIFICATION</scope>
</reference>
<keyword evidence="14" id="KW-0804">Transcription</keyword>
<name>A0A671UFC5_SPAAU</name>
<dbReference type="GO" id="GO:0061630">
    <property type="term" value="F:ubiquitin protein ligase activity"/>
    <property type="evidence" value="ECO:0007669"/>
    <property type="project" value="UniProtKB-UniRule"/>
</dbReference>
<dbReference type="PROSITE" id="PS00518">
    <property type="entry name" value="ZF_RING_1"/>
    <property type="match status" value="1"/>
</dbReference>
<dbReference type="FunFam" id="3.10.20.90:FF:000143">
    <property type="entry name" value="E3 ubiquitin-protein ligase UHRF1 isoform 1"/>
    <property type="match status" value="1"/>
</dbReference>
<evidence type="ECO:0000259" key="24">
    <source>
        <dbReference type="PROSITE" id="PS51015"/>
    </source>
</evidence>
<dbReference type="PROSITE" id="PS51015">
    <property type="entry name" value="YDG"/>
    <property type="match status" value="1"/>
</dbReference>
<comment type="domain">
    <text evidence="19">The tudor-like regions specifically recognize and bind histone H3 unmethylated at 'Arg-2' (H3R2me0), while the PHD-type zinc finger specifically recognizes and binds histone H3 trimethylated at 'Lys-9' (H3K9me3).</text>
</comment>
<dbReference type="InterPro" id="IPR015947">
    <property type="entry name" value="PUA-like_sf"/>
</dbReference>
<dbReference type="Gene3D" id="3.10.20.90">
    <property type="entry name" value="Phosphatidylinositol 3-kinase Catalytic Subunit, Chain A, domain 1"/>
    <property type="match status" value="1"/>
</dbReference>
<dbReference type="FunFam" id="3.30.40.10:FF:000066">
    <property type="entry name" value="E3 ubiquitin-protein ligase UHRF2 isoform X1"/>
    <property type="match status" value="1"/>
</dbReference>
<evidence type="ECO:0000256" key="1">
    <source>
        <dbReference type="ARBA" id="ARBA00000900"/>
    </source>
</evidence>
<keyword evidence="3" id="KW-0678">Repressor</keyword>
<keyword evidence="13 19" id="KW-0238">DNA-binding</keyword>
<dbReference type="SUPFAM" id="SSF88697">
    <property type="entry name" value="PUA domain-like"/>
    <property type="match status" value="1"/>
</dbReference>
<dbReference type="SMART" id="SM00249">
    <property type="entry name" value="PHD"/>
    <property type="match status" value="1"/>
</dbReference>
<dbReference type="SUPFAM" id="SSF57850">
    <property type="entry name" value="RING/U-box"/>
    <property type="match status" value="1"/>
</dbReference>
<dbReference type="InterPro" id="IPR011011">
    <property type="entry name" value="Znf_FYVE_PHD"/>
</dbReference>
<dbReference type="Gene3D" id="2.30.30.1150">
    <property type="match status" value="1"/>
</dbReference>
<evidence type="ECO:0000256" key="2">
    <source>
        <dbReference type="ARBA" id="ARBA00004906"/>
    </source>
</evidence>
<dbReference type="InterPro" id="IPR000626">
    <property type="entry name" value="Ubiquitin-like_dom"/>
</dbReference>
<dbReference type="PROSITE" id="PS50016">
    <property type="entry name" value="ZF_PHD_2"/>
    <property type="match status" value="1"/>
</dbReference>
<evidence type="ECO:0000256" key="9">
    <source>
        <dbReference type="ARBA" id="ARBA00022786"/>
    </source>
</evidence>
<keyword evidence="7" id="KW-0677">Repeat</keyword>
<dbReference type="Pfam" id="PF02182">
    <property type="entry name" value="SAD_SRA"/>
    <property type="match status" value="1"/>
</dbReference>
<comment type="catalytic activity">
    <reaction evidence="1 19">
        <text>S-ubiquitinyl-[E2 ubiquitin-conjugating enzyme]-L-cysteine + [acceptor protein]-L-lysine = [E2 ubiquitin-conjugating enzyme]-L-cysteine + N(6)-ubiquitinyl-[acceptor protein]-L-lysine.</text>
        <dbReference type="EC" id="2.3.2.27"/>
    </reaction>
</comment>
<dbReference type="Proteomes" id="UP000472265">
    <property type="component" value="Chromosome 11"/>
</dbReference>
<dbReference type="InterPro" id="IPR017907">
    <property type="entry name" value="Znf_RING_CS"/>
</dbReference>
<sequence length="718" mass="81117">MWIQVRTMDGKETHRVDSLSKLTKVDELRVKIFELFKVEPERQRLFYRGKQMEDGHTIFDYNVGLNDIVQLLIRQKAPPGDVVKSKEKEAELSDSDSGCGSTQSESDKSSTHGEVEGQTAGTSAQTNAAELIDPGFGFYKINELVDARDLNMGAWFEAQILKVTKTTKTPKEEAAETEPAEEETLYHVKYEDYPENGVIQLLDKDVRPRARTVYQWHQLEPGMVVMVNYNPDDPKERGYWYDAEIQRKRETRTLREIYAKIILGDAGDSLNDCRIMFLTEIYKIEEPGSLGETPAGSERSNGPECKHCKDDPKKNCQWCNCHSCGIKQDPDKQLLCDECDMAYHIYCLNPPLTSIPEDEDWYCPGCRNDTSEVVKAGEKLKESKKKAKMASASSSSQRDWGKGMACVGRTKQCTIVPSNHYGPIPGIPVGSLWKFRVQVSESGVHRPHVAGIHGRSNDGAYSLVLAGGYEDDVDDGNEFTYTGSGGRDLSGNKRTAEQSCDQTLTHMNRALALNCNIPVNAKNGAEAKNWKEGKPVRVVRSCKGRKHSKYSPEEGNRYDGIYKIVKYWPAKGKSGFLVWRYLLKRDDDEPAPWTRDGKERIKKLGLTMQVKMLLVMLNDEANKKVWGEAMESLSLGPKFLNKVEEVFLCICCQEVVFQPITTECQHNVCRECLQRSFKAEVYTCPACRHDLGKNYSMAVNKSLQDILNQFFPGYSNGR</sequence>
<dbReference type="InterPro" id="IPR019956">
    <property type="entry name" value="Ubiquitin_dom"/>
</dbReference>
<evidence type="ECO:0000259" key="22">
    <source>
        <dbReference type="PROSITE" id="PS50053"/>
    </source>
</evidence>
<dbReference type="Gene3D" id="2.30.280.10">
    <property type="entry name" value="SRA-YDG"/>
    <property type="match status" value="1"/>
</dbReference>
<feature type="region of interest" description="Disordered" evidence="20">
    <location>
        <begin position="80"/>
        <end position="126"/>
    </location>
</feature>
<keyword evidence="9 19" id="KW-0833">Ubl conjugation pathway</keyword>
<dbReference type="GO" id="GO:0008270">
    <property type="term" value="F:zinc ion binding"/>
    <property type="evidence" value="ECO:0007669"/>
    <property type="project" value="UniProtKB-KW"/>
</dbReference>
<dbReference type="CDD" id="cd15616">
    <property type="entry name" value="PHD_UHRF1"/>
    <property type="match status" value="1"/>
</dbReference>
<evidence type="ECO:0000256" key="14">
    <source>
        <dbReference type="ARBA" id="ARBA00023163"/>
    </source>
</evidence>
<keyword evidence="16" id="KW-0131">Cell cycle</keyword>
<keyword evidence="5 19" id="KW-0808">Transferase</keyword>
<dbReference type="SMART" id="SM00466">
    <property type="entry name" value="SRA"/>
    <property type="match status" value="1"/>
</dbReference>
<keyword evidence="8 17" id="KW-0863">Zinc-finger</keyword>
<dbReference type="Pfam" id="PF00240">
    <property type="entry name" value="ubiquitin"/>
    <property type="match status" value="1"/>
</dbReference>
<evidence type="ECO:0000313" key="25">
    <source>
        <dbReference type="Ensembl" id="ENSSAUP00010012680.1"/>
    </source>
</evidence>
<dbReference type="PROSITE" id="PS50053">
    <property type="entry name" value="UBIQUITIN_2"/>
    <property type="match status" value="1"/>
</dbReference>
<dbReference type="Gene3D" id="3.30.40.10">
    <property type="entry name" value="Zinc/RING finger domain, C3HC4 (zinc finger)"/>
    <property type="match status" value="1"/>
</dbReference>
<evidence type="ECO:0000256" key="11">
    <source>
        <dbReference type="ARBA" id="ARBA00022853"/>
    </source>
</evidence>
<gene>
    <name evidence="25" type="primary">UHRF1</name>
    <name evidence="25" type="synonym">uhrf1</name>
</gene>
<dbReference type="SUPFAM" id="SSF57903">
    <property type="entry name" value="FYVE/PHD zinc finger"/>
    <property type="match status" value="1"/>
</dbReference>
<dbReference type="GO" id="GO:0006950">
    <property type="term" value="P:response to stress"/>
    <property type="evidence" value="ECO:0007669"/>
    <property type="project" value="UniProtKB-ARBA"/>
</dbReference>
<dbReference type="Ensembl" id="ENSSAUT00010013479.1">
    <property type="protein sequence ID" value="ENSSAUP00010012680.1"/>
    <property type="gene ID" value="ENSSAUG00010005991.1"/>
</dbReference>